<name>A0ABX0JG60_9BACL</name>
<proteinExistence type="predicted"/>
<evidence type="ECO:0000313" key="1">
    <source>
        <dbReference type="EMBL" id="NHN35557.1"/>
    </source>
</evidence>
<dbReference type="EMBL" id="JAAOIW010000043">
    <property type="protein sequence ID" value="NHN35557.1"/>
    <property type="molecule type" value="Genomic_DNA"/>
</dbReference>
<gene>
    <name evidence="1" type="ORF">G9U52_38380</name>
</gene>
<protein>
    <submittedName>
        <fullName evidence="1">Uncharacterized protein</fullName>
    </submittedName>
</protein>
<evidence type="ECO:0000313" key="2">
    <source>
        <dbReference type="Proteomes" id="UP001165962"/>
    </source>
</evidence>
<dbReference type="Proteomes" id="UP001165962">
    <property type="component" value="Unassembled WGS sequence"/>
</dbReference>
<sequence>MKKAFGFELGKAYFCDYWRERFLVTAILEDQPIWDELIESTWQDGSITKHRTARTPRDHEITIEEFYQYAKSVC</sequence>
<organism evidence="1 2">
    <name type="scientific">Paenibacillus agricola</name>
    <dbReference type="NCBI Taxonomy" id="2716264"/>
    <lineage>
        <taxon>Bacteria</taxon>
        <taxon>Bacillati</taxon>
        <taxon>Bacillota</taxon>
        <taxon>Bacilli</taxon>
        <taxon>Bacillales</taxon>
        <taxon>Paenibacillaceae</taxon>
        <taxon>Paenibacillus</taxon>
    </lineage>
</organism>
<keyword evidence="2" id="KW-1185">Reference proteome</keyword>
<reference evidence="1" key="1">
    <citation type="submission" date="2020-03" db="EMBL/GenBank/DDBJ databases">
        <title>Draft sequencing of Paenibacilllus sp. S3N08.</title>
        <authorList>
            <person name="Kim D.-U."/>
        </authorList>
    </citation>
    <scope>NUCLEOTIDE SEQUENCE</scope>
    <source>
        <strain evidence="1">S3N08</strain>
    </source>
</reference>
<accession>A0ABX0JG60</accession>
<comment type="caution">
    <text evidence="1">The sequence shown here is derived from an EMBL/GenBank/DDBJ whole genome shotgun (WGS) entry which is preliminary data.</text>
</comment>
<dbReference type="RefSeq" id="WP_166158638.1">
    <property type="nucleotide sequence ID" value="NZ_JAAOIW010000043.1"/>
</dbReference>